<organism evidence="1 2">
    <name type="scientific">Paramecium pentaurelia</name>
    <dbReference type="NCBI Taxonomy" id="43138"/>
    <lineage>
        <taxon>Eukaryota</taxon>
        <taxon>Sar</taxon>
        <taxon>Alveolata</taxon>
        <taxon>Ciliophora</taxon>
        <taxon>Intramacronucleata</taxon>
        <taxon>Oligohymenophorea</taxon>
        <taxon>Peniculida</taxon>
        <taxon>Parameciidae</taxon>
        <taxon>Paramecium</taxon>
    </lineage>
</organism>
<keyword evidence="2" id="KW-1185">Reference proteome</keyword>
<sequence length="196" mass="23377">MKKYQQLKKGLVNQIILFIIYSVTFSNKQLLSVGYLNFSAFVDQIYKKKAQVNIQVNDRILGSRDNDCLIFHIFSTRLKLQLGSNLTKKRKIKIILSLKKYRKDIYFQFRGSYQFRLLRVQYGYSQNIKIPSMTNIIQQLIEQWDKKNEINFFKLALNMIQEIETQFSDINNQFKDIFSQNTSVYQYQTFTDKKAS</sequence>
<evidence type="ECO:0000313" key="1">
    <source>
        <dbReference type="EMBL" id="CAD8184270.1"/>
    </source>
</evidence>
<comment type="caution">
    <text evidence="1">The sequence shown here is derived from an EMBL/GenBank/DDBJ whole genome shotgun (WGS) entry which is preliminary data.</text>
</comment>
<dbReference type="Proteomes" id="UP000689195">
    <property type="component" value="Unassembled WGS sequence"/>
</dbReference>
<dbReference type="AlphaFoldDB" id="A0A8S1W499"/>
<name>A0A8S1W499_9CILI</name>
<gene>
    <name evidence="1" type="ORF">PPENT_87.1.T0820225</name>
</gene>
<reference evidence="1" key="1">
    <citation type="submission" date="2021-01" db="EMBL/GenBank/DDBJ databases">
        <authorList>
            <consortium name="Genoscope - CEA"/>
            <person name="William W."/>
        </authorList>
    </citation>
    <scope>NUCLEOTIDE SEQUENCE</scope>
</reference>
<evidence type="ECO:0000313" key="2">
    <source>
        <dbReference type="Proteomes" id="UP000689195"/>
    </source>
</evidence>
<proteinExistence type="predicted"/>
<dbReference type="EMBL" id="CAJJDO010000082">
    <property type="protein sequence ID" value="CAD8184270.1"/>
    <property type="molecule type" value="Genomic_DNA"/>
</dbReference>
<protein>
    <submittedName>
        <fullName evidence="1">Uncharacterized protein</fullName>
    </submittedName>
</protein>
<accession>A0A8S1W499</accession>